<dbReference type="Pfam" id="PF06458">
    <property type="entry name" value="MucBP"/>
    <property type="match status" value="1"/>
</dbReference>
<feature type="non-terminal residue" evidence="4">
    <location>
        <position position="1"/>
    </location>
</feature>
<evidence type="ECO:0000313" key="4">
    <source>
        <dbReference type="EMBL" id="CAG8635008.1"/>
    </source>
</evidence>
<gene>
    <name evidence="4" type="ORF">AMORRO_LOCUS9265</name>
</gene>
<organism evidence="4 5">
    <name type="scientific">Acaulospora morrowiae</name>
    <dbReference type="NCBI Taxonomy" id="94023"/>
    <lineage>
        <taxon>Eukaryota</taxon>
        <taxon>Fungi</taxon>
        <taxon>Fungi incertae sedis</taxon>
        <taxon>Mucoromycota</taxon>
        <taxon>Glomeromycotina</taxon>
        <taxon>Glomeromycetes</taxon>
        <taxon>Diversisporales</taxon>
        <taxon>Acaulosporaceae</taxon>
        <taxon>Acaulospora</taxon>
    </lineage>
</organism>
<dbReference type="AlphaFoldDB" id="A0A9N9DCM3"/>
<evidence type="ECO:0000259" key="3">
    <source>
        <dbReference type="Pfam" id="PF06458"/>
    </source>
</evidence>
<dbReference type="Proteomes" id="UP000789342">
    <property type="component" value="Unassembled WGS sequence"/>
</dbReference>
<sequence>SQKVLTTNEQPERELNIPKMGVLNVPQNNENTQLQSPSSKKVLFTANEQPERELDIPKTGVLNIPRNNEDDGGWKPSTSKQNQSDVMSINSSIHTITSYVDENENEIDPNTIDPRTSEVVRRASKVTSVHSQIEYVDEDGNLIDPKRIVPRASDIINDYSQIEYADKDGDHTDRYTIGSRTSKVVSVHSQIEYVDEDGNHIDPSTINRRTSKVVSVHSQIEYVDEDGNHIDPSTIDRRTSKVVSVHSQIEYVDEDGNHVDPSNIDGKSITSFDTGSELLSPRYRKTRMMSISSRKSVISEIKSEISYVYEGDEINPEEISAGNRIEIDSIQEYISELAEEETEGIEHIAGPSNSREEDSGDKSKKKSAFKKIFDFGKK</sequence>
<dbReference type="InterPro" id="IPR009459">
    <property type="entry name" value="MucBP_dom"/>
</dbReference>
<feature type="region of interest" description="Disordered" evidence="2">
    <location>
        <begin position="339"/>
        <end position="366"/>
    </location>
</feature>
<feature type="compositionally biased region" description="Polar residues" evidence="2">
    <location>
        <begin position="25"/>
        <end position="39"/>
    </location>
</feature>
<protein>
    <submittedName>
        <fullName evidence="4">2040_t:CDS:1</fullName>
    </submittedName>
</protein>
<name>A0A9N9DCM3_9GLOM</name>
<dbReference type="EMBL" id="CAJVPV010008811">
    <property type="protein sequence ID" value="CAG8635008.1"/>
    <property type="molecule type" value="Genomic_DNA"/>
</dbReference>
<feature type="region of interest" description="Disordered" evidence="2">
    <location>
        <begin position="61"/>
        <end position="85"/>
    </location>
</feature>
<feature type="compositionally biased region" description="Polar residues" evidence="2">
    <location>
        <begin position="76"/>
        <end position="85"/>
    </location>
</feature>
<feature type="region of interest" description="Disordered" evidence="2">
    <location>
        <begin position="1"/>
        <end position="40"/>
    </location>
</feature>
<reference evidence="4" key="1">
    <citation type="submission" date="2021-06" db="EMBL/GenBank/DDBJ databases">
        <authorList>
            <person name="Kallberg Y."/>
            <person name="Tangrot J."/>
            <person name="Rosling A."/>
        </authorList>
    </citation>
    <scope>NUCLEOTIDE SEQUENCE</scope>
    <source>
        <strain evidence="4">CL551</strain>
    </source>
</reference>
<accession>A0A9N9DCM3</accession>
<keyword evidence="5" id="KW-1185">Reference proteome</keyword>
<keyword evidence="1" id="KW-0677">Repeat</keyword>
<feature type="domain" description="MucBP" evidence="3">
    <location>
        <begin position="249"/>
        <end position="310"/>
    </location>
</feature>
<evidence type="ECO:0000256" key="1">
    <source>
        <dbReference type="ARBA" id="ARBA00022737"/>
    </source>
</evidence>
<evidence type="ECO:0000313" key="5">
    <source>
        <dbReference type="Proteomes" id="UP000789342"/>
    </source>
</evidence>
<comment type="caution">
    <text evidence="4">The sequence shown here is derived from an EMBL/GenBank/DDBJ whole genome shotgun (WGS) entry which is preliminary data.</text>
</comment>
<evidence type="ECO:0000256" key="2">
    <source>
        <dbReference type="SAM" id="MobiDB-lite"/>
    </source>
</evidence>
<proteinExistence type="predicted"/>